<feature type="region of interest" description="Disordered" evidence="1">
    <location>
        <begin position="143"/>
        <end position="179"/>
    </location>
</feature>
<dbReference type="Proteomes" id="UP000481037">
    <property type="component" value="Unassembled WGS sequence"/>
</dbReference>
<sequence length="605" mass="66916">MLLRNDLLHYTHPSPRTVRILWISPEQSHAYVFDVAALSAEVEMIQLSALHADIRAGHASVLAADPYLMVVSQELLPPKHLQLRARAWEIIEALVAQEPGIYEARQRGQLIAQATAQHAVSHPTIYRYLRRYWQRGQTPNALLPDYSNSGGRGKVRQSSAGVKRGRPRKNGADAGPGLNADEDIRRTFRVATARYAAANAKFSRLGAYQQMLGDFFVERRIDPASGRVQAASPGAATEVPTFGQFNYWLDHDDDRPPEVARRQPAASVVAGALQQPLAALPPGRPGAGFYLDAVRAEVQLVSRADRLQAIGQPLVYVVTDTFSRMVCGVYIGLGEAQWPHAMLALANCGADKQRYSQQLGRRIEAEQWPCRHLPETLLANAALTLGWSGDTLLNNFNLRCVAVEEGPSDWRAVLEKRFRLLAPNAQGAPCRLDGVMDLDQFTRIVIDCILYYNNRQALAAADGATPRRLWDWGVENRGGGLKIYPEHLIRCSLMPVAQATVTADGIALYDSWYSCARAINERWFERARLRGPWQVKVAYDPSNMDTVYLLDAAAPMQFHACHLADNSLAHLHLSTTEIAHLPRAQAALPAAALRSTTQSYASFVG</sequence>
<evidence type="ECO:0000256" key="1">
    <source>
        <dbReference type="SAM" id="MobiDB-lite"/>
    </source>
</evidence>
<name>A0A6L5QQ36_9BURK</name>
<evidence type="ECO:0000313" key="4">
    <source>
        <dbReference type="Proteomes" id="UP000481037"/>
    </source>
</evidence>
<reference evidence="3 4" key="1">
    <citation type="submission" date="2019-11" db="EMBL/GenBank/DDBJ databases">
        <title>Novel species isolated from a subtropical stream in China.</title>
        <authorList>
            <person name="Lu H."/>
        </authorList>
    </citation>
    <scope>NUCLEOTIDE SEQUENCE [LARGE SCALE GENOMIC DNA]</scope>
    <source>
        <strain evidence="3 4">FT25W</strain>
    </source>
</reference>
<dbReference type="Pfam" id="PF09299">
    <property type="entry name" value="Mu-transpos_C"/>
    <property type="match status" value="1"/>
</dbReference>
<comment type="caution">
    <text evidence="3">The sequence shown here is derived from an EMBL/GenBank/DDBJ whole genome shotgun (WGS) entry which is preliminary data.</text>
</comment>
<evidence type="ECO:0000313" key="3">
    <source>
        <dbReference type="EMBL" id="MRX10971.1"/>
    </source>
</evidence>
<gene>
    <name evidence="3" type="ORF">GJ697_24415</name>
</gene>
<dbReference type="AlphaFoldDB" id="A0A6L5QQ36"/>
<organism evidence="3 4">
    <name type="scientific">Duganella alba</name>
    <dbReference type="NCBI Taxonomy" id="2666081"/>
    <lineage>
        <taxon>Bacteria</taxon>
        <taxon>Pseudomonadati</taxon>
        <taxon>Pseudomonadota</taxon>
        <taxon>Betaproteobacteria</taxon>
        <taxon>Burkholderiales</taxon>
        <taxon>Oxalobacteraceae</taxon>
        <taxon>Telluria group</taxon>
        <taxon>Duganella</taxon>
    </lineage>
</organism>
<feature type="domain" description="Transposase-like Mu C-terminal" evidence="2">
    <location>
        <begin position="493"/>
        <end position="551"/>
    </location>
</feature>
<accession>A0A6L5QQ36</accession>
<dbReference type="RefSeq" id="WP_154368898.1">
    <property type="nucleotide sequence ID" value="NZ_WKJM01000026.1"/>
</dbReference>
<proteinExistence type="predicted"/>
<dbReference type="InterPro" id="IPR015378">
    <property type="entry name" value="Transposase-like_Mu_C"/>
</dbReference>
<evidence type="ECO:0000259" key="2">
    <source>
        <dbReference type="Pfam" id="PF09299"/>
    </source>
</evidence>
<keyword evidence="4" id="KW-1185">Reference proteome</keyword>
<protein>
    <recommendedName>
        <fullName evidence="2">Transposase-like Mu C-terminal domain-containing protein</fullName>
    </recommendedName>
</protein>
<dbReference type="EMBL" id="WKJM01000026">
    <property type="protein sequence ID" value="MRX10971.1"/>
    <property type="molecule type" value="Genomic_DNA"/>
</dbReference>